<proteinExistence type="predicted"/>
<dbReference type="RefSeq" id="WP_211975862.1">
    <property type="nucleotide sequence ID" value="NZ_CBFHAM010000035.1"/>
</dbReference>
<dbReference type="InterPro" id="IPR029063">
    <property type="entry name" value="SAM-dependent_MTases_sf"/>
</dbReference>
<name>A0ABS5J677_9BACT</name>
<evidence type="ECO:0000313" key="3">
    <source>
        <dbReference type="Proteomes" id="UP000676386"/>
    </source>
</evidence>
<comment type="caution">
    <text evidence="2">The sequence shown here is derived from an EMBL/GenBank/DDBJ whole genome shotgun (WGS) entry which is preliminary data.</text>
</comment>
<dbReference type="SUPFAM" id="SSF53335">
    <property type="entry name" value="S-adenosyl-L-methionine-dependent methyltransferases"/>
    <property type="match status" value="1"/>
</dbReference>
<dbReference type="Pfam" id="PF13847">
    <property type="entry name" value="Methyltransf_31"/>
    <property type="match status" value="1"/>
</dbReference>
<protein>
    <submittedName>
        <fullName evidence="2">Class I SAM-dependent methyltransferase</fullName>
    </submittedName>
</protein>
<dbReference type="EMBL" id="JAGTXB010000017">
    <property type="protein sequence ID" value="MBS0030723.1"/>
    <property type="molecule type" value="Genomic_DNA"/>
</dbReference>
<evidence type="ECO:0000313" key="2">
    <source>
        <dbReference type="EMBL" id="MBS0030723.1"/>
    </source>
</evidence>
<dbReference type="CDD" id="cd02440">
    <property type="entry name" value="AdoMet_MTases"/>
    <property type="match status" value="1"/>
</dbReference>
<feature type="domain" description="Methyltransferase" evidence="1">
    <location>
        <begin position="51"/>
        <end position="120"/>
    </location>
</feature>
<accession>A0ABS5J677</accession>
<dbReference type="Proteomes" id="UP000676386">
    <property type="component" value="Unassembled WGS sequence"/>
</dbReference>
<dbReference type="GO" id="GO:0032259">
    <property type="term" value="P:methylation"/>
    <property type="evidence" value="ECO:0007669"/>
    <property type="project" value="UniProtKB-KW"/>
</dbReference>
<gene>
    <name evidence="2" type="ORF">KE626_25580</name>
</gene>
<dbReference type="GO" id="GO:0008168">
    <property type="term" value="F:methyltransferase activity"/>
    <property type="evidence" value="ECO:0007669"/>
    <property type="project" value="UniProtKB-KW"/>
</dbReference>
<organism evidence="2 3">
    <name type="scientific">Chitinophaga hostae</name>
    <dbReference type="NCBI Taxonomy" id="2831022"/>
    <lineage>
        <taxon>Bacteria</taxon>
        <taxon>Pseudomonadati</taxon>
        <taxon>Bacteroidota</taxon>
        <taxon>Chitinophagia</taxon>
        <taxon>Chitinophagales</taxon>
        <taxon>Chitinophagaceae</taxon>
        <taxon>Chitinophaga</taxon>
    </lineage>
</organism>
<keyword evidence="3" id="KW-1185">Reference proteome</keyword>
<sequence length="200" mass="23050">MRNIAGNSTWHANDAAFDWLYPERIQQLSKRHWTPVEVAKKSAAFLATGTGNRILDIGSGVGKFCLIGGCCYPEAMFYGVEQRKELYHFARAAREATGLENVDFINGNFTQLDFNGFDHFYFYNAFFENLVEDGQIDQELEYSVSLYKYYTRFMFKELDNKPGGTRLVTFHSLEDEVPPSYQLVDATVDLMLKMWIKRGL</sequence>
<dbReference type="Gene3D" id="3.40.50.150">
    <property type="entry name" value="Vaccinia Virus protein VP39"/>
    <property type="match status" value="1"/>
</dbReference>
<keyword evidence="2" id="KW-0808">Transferase</keyword>
<evidence type="ECO:0000259" key="1">
    <source>
        <dbReference type="Pfam" id="PF13847"/>
    </source>
</evidence>
<keyword evidence="2" id="KW-0489">Methyltransferase</keyword>
<reference evidence="2 3" key="1">
    <citation type="submission" date="2021-04" db="EMBL/GenBank/DDBJ databases">
        <title>Chitinophaga sp. nov., isolated from the rhizosphere soil.</title>
        <authorList>
            <person name="He S."/>
        </authorList>
    </citation>
    <scope>NUCLEOTIDE SEQUENCE [LARGE SCALE GENOMIC DNA]</scope>
    <source>
        <strain evidence="2 3">2R12</strain>
    </source>
</reference>
<dbReference type="InterPro" id="IPR025714">
    <property type="entry name" value="Methyltranfer_dom"/>
</dbReference>